<feature type="region of interest" description="Disordered" evidence="1">
    <location>
        <begin position="1"/>
        <end position="45"/>
    </location>
</feature>
<comment type="caution">
    <text evidence="2">The sequence shown here is derived from an EMBL/GenBank/DDBJ whole genome shotgun (WGS) entry which is preliminary data.</text>
</comment>
<sequence length="155" mass="15854">MQGIGKSSKGPASAPSPLASHMLEEGADVGDEPPTPPVGVSRGPKAEKSIKPIYVLTMAQHGVPTIAGALSKELTLDPSTALVEVTPSDEQSTKGQVGSGAKVAAAEVLHLEVLESKATEGSAISPSYASSKVPLTSHGTPTLEWLLKLPPLEFP</sequence>
<evidence type="ECO:0000313" key="3">
    <source>
        <dbReference type="Proteomes" id="UP001279734"/>
    </source>
</evidence>
<dbReference type="EMBL" id="BSYO01000004">
    <property type="protein sequence ID" value="GMH03564.1"/>
    <property type="molecule type" value="Genomic_DNA"/>
</dbReference>
<dbReference type="AlphaFoldDB" id="A0AAD3S3K9"/>
<proteinExistence type="predicted"/>
<gene>
    <name evidence="2" type="ORF">Nepgr_005403</name>
</gene>
<accession>A0AAD3S3K9</accession>
<feature type="compositionally biased region" description="Low complexity" evidence="1">
    <location>
        <begin position="1"/>
        <end position="20"/>
    </location>
</feature>
<keyword evidence="3" id="KW-1185">Reference proteome</keyword>
<evidence type="ECO:0000313" key="2">
    <source>
        <dbReference type="EMBL" id="GMH03564.1"/>
    </source>
</evidence>
<protein>
    <submittedName>
        <fullName evidence="2">Uncharacterized protein</fullName>
    </submittedName>
</protein>
<reference evidence="2" key="1">
    <citation type="submission" date="2023-05" db="EMBL/GenBank/DDBJ databases">
        <title>Nepenthes gracilis genome sequencing.</title>
        <authorList>
            <person name="Fukushima K."/>
        </authorList>
    </citation>
    <scope>NUCLEOTIDE SEQUENCE</scope>
    <source>
        <strain evidence="2">SING2019-196</strain>
    </source>
</reference>
<dbReference type="Proteomes" id="UP001279734">
    <property type="component" value="Unassembled WGS sequence"/>
</dbReference>
<organism evidence="2 3">
    <name type="scientific">Nepenthes gracilis</name>
    <name type="common">Slender pitcher plant</name>
    <dbReference type="NCBI Taxonomy" id="150966"/>
    <lineage>
        <taxon>Eukaryota</taxon>
        <taxon>Viridiplantae</taxon>
        <taxon>Streptophyta</taxon>
        <taxon>Embryophyta</taxon>
        <taxon>Tracheophyta</taxon>
        <taxon>Spermatophyta</taxon>
        <taxon>Magnoliopsida</taxon>
        <taxon>eudicotyledons</taxon>
        <taxon>Gunneridae</taxon>
        <taxon>Pentapetalae</taxon>
        <taxon>Caryophyllales</taxon>
        <taxon>Nepenthaceae</taxon>
        <taxon>Nepenthes</taxon>
    </lineage>
</organism>
<name>A0AAD3S3K9_NEPGR</name>
<evidence type="ECO:0000256" key="1">
    <source>
        <dbReference type="SAM" id="MobiDB-lite"/>
    </source>
</evidence>